<name>S3DLG0_GLAL2</name>
<feature type="transmembrane region" description="Helical" evidence="8">
    <location>
        <begin position="325"/>
        <end position="343"/>
    </location>
</feature>
<feature type="transmembrane region" description="Helical" evidence="8">
    <location>
        <begin position="203"/>
        <end position="226"/>
    </location>
</feature>
<dbReference type="KEGG" id="glz:GLAREA_05888"/>
<dbReference type="NCBIfam" id="TIGR00879">
    <property type="entry name" value="SP"/>
    <property type="match status" value="1"/>
</dbReference>
<dbReference type="EMBL" id="KE145358">
    <property type="protein sequence ID" value="EPE32876.1"/>
    <property type="molecule type" value="Genomic_DNA"/>
</dbReference>
<dbReference type="SUPFAM" id="SSF103473">
    <property type="entry name" value="MFS general substrate transporter"/>
    <property type="match status" value="1"/>
</dbReference>
<evidence type="ECO:0000259" key="9">
    <source>
        <dbReference type="PROSITE" id="PS50850"/>
    </source>
</evidence>
<gene>
    <name evidence="10" type="ORF">GLAREA_05888</name>
</gene>
<keyword evidence="4 8" id="KW-0812">Transmembrane</keyword>
<dbReference type="Pfam" id="PF00083">
    <property type="entry name" value="Sugar_tr"/>
    <property type="match status" value="1"/>
</dbReference>
<keyword evidence="3 7" id="KW-0813">Transport</keyword>
<feature type="transmembrane region" description="Helical" evidence="8">
    <location>
        <begin position="168"/>
        <end position="191"/>
    </location>
</feature>
<dbReference type="Proteomes" id="UP000016922">
    <property type="component" value="Unassembled WGS sequence"/>
</dbReference>
<comment type="similarity">
    <text evidence="2 7">Belongs to the major facilitator superfamily. Sugar transporter (TC 2.A.1.1) family.</text>
</comment>
<feature type="transmembrane region" description="Helical" evidence="8">
    <location>
        <begin position="232"/>
        <end position="255"/>
    </location>
</feature>
<reference evidence="10 11" key="1">
    <citation type="journal article" date="2013" name="BMC Genomics">
        <title>Genomics-driven discovery of the pneumocandin biosynthetic gene cluster in the fungus Glarea lozoyensis.</title>
        <authorList>
            <person name="Chen L."/>
            <person name="Yue Q."/>
            <person name="Zhang X."/>
            <person name="Xiang M."/>
            <person name="Wang C."/>
            <person name="Li S."/>
            <person name="Che Y."/>
            <person name="Ortiz-Lopez F.J."/>
            <person name="Bills G.F."/>
            <person name="Liu X."/>
            <person name="An Z."/>
        </authorList>
    </citation>
    <scope>NUCLEOTIDE SEQUENCE [LARGE SCALE GENOMIC DNA]</scope>
    <source>
        <strain evidence="11">ATCC 20868 / MF5171</strain>
    </source>
</reference>
<dbReference type="eggNOG" id="KOG0254">
    <property type="taxonomic scope" value="Eukaryota"/>
</dbReference>
<dbReference type="InterPro" id="IPR050360">
    <property type="entry name" value="MFS_Sugar_Transporters"/>
</dbReference>
<dbReference type="RefSeq" id="XP_008079493.1">
    <property type="nucleotide sequence ID" value="XM_008081302.1"/>
</dbReference>
<dbReference type="PANTHER" id="PTHR48022">
    <property type="entry name" value="PLASTIDIC GLUCOSE TRANSPORTER 4"/>
    <property type="match status" value="1"/>
</dbReference>
<dbReference type="InterPro" id="IPR020846">
    <property type="entry name" value="MFS_dom"/>
</dbReference>
<dbReference type="InterPro" id="IPR003663">
    <property type="entry name" value="Sugar/inositol_transpt"/>
</dbReference>
<feature type="transmembrane region" description="Helical" evidence="8">
    <location>
        <begin position="462"/>
        <end position="479"/>
    </location>
</feature>
<evidence type="ECO:0000256" key="4">
    <source>
        <dbReference type="ARBA" id="ARBA00022692"/>
    </source>
</evidence>
<dbReference type="GeneID" id="19464942"/>
<feature type="transmembrane region" description="Helical" evidence="8">
    <location>
        <begin position="418"/>
        <end position="442"/>
    </location>
</feature>
<dbReference type="InterPro" id="IPR005828">
    <property type="entry name" value="MFS_sugar_transport-like"/>
</dbReference>
<feature type="transmembrane region" description="Helical" evidence="8">
    <location>
        <begin position="491"/>
        <end position="508"/>
    </location>
</feature>
<keyword evidence="5 8" id="KW-1133">Transmembrane helix</keyword>
<dbReference type="OrthoDB" id="6612291at2759"/>
<evidence type="ECO:0000256" key="1">
    <source>
        <dbReference type="ARBA" id="ARBA00004141"/>
    </source>
</evidence>
<keyword evidence="6 8" id="KW-0472">Membrane</keyword>
<accession>S3DLG0</accession>
<dbReference type="PROSITE" id="PS00217">
    <property type="entry name" value="SUGAR_TRANSPORT_2"/>
    <property type="match status" value="1"/>
</dbReference>
<dbReference type="HOGENOM" id="CLU_001265_11_5_1"/>
<dbReference type="InterPro" id="IPR036259">
    <property type="entry name" value="MFS_trans_sf"/>
</dbReference>
<evidence type="ECO:0000313" key="11">
    <source>
        <dbReference type="Proteomes" id="UP000016922"/>
    </source>
</evidence>
<dbReference type="PROSITE" id="PS50850">
    <property type="entry name" value="MFS"/>
    <property type="match status" value="1"/>
</dbReference>
<dbReference type="AlphaFoldDB" id="S3DLG0"/>
<evidence type="ECO:0000256" key="5">
    <source>
        <dbReference type="ARBA" id="ARBA00022989"/>
    </source>
</evidence>
<sequence>MASGSGSGGAEAPIENVTLHADDEFIRRASVAVHGFAEIQSDAQEATRKEHNMTLKEALRLYPKAVGWSILLSTAIIMEGYDVVLLSSFYALPQFNQKYGVIADDGAYTIPAPWKSGLSNGALCGEILGLFATGVISEKYGYRKTMIGALCMMTAVIFVPFFSPTLPVLLLGEILCGIPWGAFQTLTTAYASEVCPVALRAYLCTYVNLCWVMGQFIASGVVRALLSREDQWAYRIPFAIQWMWPIPILIGCIFAPESPWWLVRKGRIEEAKAQLLRLTTRGDHTFDADNTIAMMQHTDELEKSVSEGTSYLDCFRGCDLRRTEIVCLTWVVQALCGSTFMGYSTYFYQQAGLPTESAFNLSMAQYALGAIGTLGSWFLMSRAGRRSIYLKGAASLLVLLMIIGLASIAPSSNKASRWAIGSMLLIFTLVYDLTVGPVCYALVAELSSTRLKSKTIVLARNLYNIGGIVVNILTTYQLTPTPSGWGWGAKSAFFWAGSCALCVVWIYFRLPEPKGRTYAEIDILFEHKISARNFKDTKLDIFRGENVVAVPEDVGEKDAGAHPFATIGEFKKLTSRAR</sequence>
<proteinExistence type="inferred from homology"/>
<feature type="domain" description="Major facilitator superfamily (MFS) profile" evidence="9">
    <location>
        <begin position="68"/>
        <end position="514"/>
    </location>
</feature>
<feature type="transmembrane region" description="Helical" evidence="8">
    <location>
        <begin position="392"/>
        <end position="412"/>
    </location>
</feature>
<dbReference type="GO" id="GO:0016020">
    <property type="term" value="C:membrane"/>
    <property type="evidence" value="ECO:0007669"/>
    <property type="project" value="UniProtKB-SubCell"/>
</dbReference>
<evidence type="ECO:0000256" key="3">
    <source>
        <dbReference type="ARBA" id="ARBA00022448"/>
    </source>
</evidence>
<evidence type="ECO:0000313" key="10">
    <source>
        <dbReference type="EMBL" id="EPE32876.1"/>
    </source>
</evidence>
<dbReference type="InterPro" id="IPR005829">
    <property type="entry name" value="Sugar_transporter_CS"/>
</dbReference>
<evidence type="ECO:0000256" key="6">
    <source>
        <dbReference type="ARBA" id="ARBA00023136"/>
    </source>
</evidence>
<feature type="transmembrane region" description="Helical" evidence="8">
    <location>
        <begin position="145"/>
        <end position="162"/>
    </location>
</feature>
<keyword evidence="11" id="KW-1185">Reference proteome</keyword>
<organism evidence="10 11">
    <name type="scientific">Glarea lozoyensis (strain ATCC 20868 / MF5171)</name>
    <dbReference type="NCBI Taxonomy" id="1116229"/>
    <lineage>
        <taxon>Eukaryota</taxon>
        <taxon>Fungi</taxon>
        <taxon>Dikarya</taxon>
        <taxon>Ascomycota</taxon>
        <taxon>Pezizomycotina</taxon>
        <taxon>Leotiomycetes</taxon>
        <taxon>Helotiales</taxon>
        <taxon>Helotiaceae</taxon>
        <taxon>Glarea</taxon>
    </lineage>
</organism>
<evidence type="ECO:0000256" key="7">
    <source>
        <dbReference type="RuleBase" id="RU003346"/>
    </source>
</evidence>
<dbReference type="Gene3D" id="1.20.1250.20">
    <property type="entry name" value="MFS general substrate transporter like domains"/>
    <property type="match status" value="1"/>
</dbReference>
<dbReference type="GO" id="GO:0005351">
    <property type="term" value="F:carbohydrate:proton symporter activity"/>
    <property type="evidence" value="ECO:0007669"/>
    <property type="project" value="TreeGrafter"/>
</dbReference>
<protein>
    <submittedName>
        <fullName evidence="10">MFS general substrate transporter</fullName>
    </submittedName>
</protein>
<evidence type="ECO:0000256" key="2">
    <source>
        <dbReference type="ARBA" id="ARBA00010992"/>
    </source>
</evidence>
<dbReference type="PANTHER" id="PTHR48022:SF76">
    <property type="entry name" value="MALTOSE PERMEASE, PUTATIVE (AFU_ORTHOLOGUE AFUA_8G07240)-RELATED"/>
    <property type="match status" value="1"/>
</dbReference>
<comment type="subcellular location">
    <subcellularLocation>
        <location evidence="1">Membrane</location>
        <topology evidence="1">Multi-pass membrane protein</topology>
    </subcellularLocation>
</comment>
<feature type="transmembrane region" description="Helical" evidence="8">
    <location>
        <begin position="363"/>
        <end position="380"/>
    </location>
</feature>
<feature type="transmembrane region" description="Helical" evidence="8">
    <location>
        <begin position="65"/>
        <end position="92"/>
    </location>
</feature>
<evidence type="ECO:0000256" key="8">
    <source>
        <dbReference type="SAM" id="Phobius"/>
    </source>
</evidence>
<dbReference type="FunFam" id="1.20.1250.20:FF:000149">
    <property type="entry name" value="MFS transporter, SP family, general alpha glucoside:H+ symporter"/>
    <property type="match status" value="1"/>
</dbReference>